<accession>A0A8H3H4N5</accession>
<gene>
    <name evidence="7" type="ORF">RDB_LOCUS145941</name>
</gene>
<evidence type="ECO:0000256" key="5">
    <source>
        <dbReference type="SAM" id="MobiDB-lite"/>
    </source>
</evidence>
<dbReference type="InterPro" id="IPR051681">
    <property type="entry name" value="Ser/Thr_Kinases-Pseudokinases"/>
</dbReference>
<dbReference type="GO" id="GO:0004674">
    <property type="term" value="F:protein serine/threonine kinase activity"/>
    <property type="evidence" value="ECO:0007669"/>
    <property type="project" value="TreeGrafter"/>
</dbReference>
<feature type="domain" description="Protein kinase" evidence="6">
    <location>
        <begin position="264"/>
        <end position="553"/>
    </location>
</feature>
<feature type="region of interest" description="Disordered" evidence="5">
    <location>
        <begin position="17"/>
        <end position="74"/>
    </location>
</feature>
<evidence type="ECO:0000256" key="1">
    <source>
        <dbReference type="ARBA" id="ARBA00022679"/>
    </source>
</evidence>
<dbReference type="PANTHER" id="PTHR44329:SF288">
    <property type="entry name" value="MITOGEN-ACTIVATED PROTEIN KINASE KINASE KINASE 20"/>
    <property type="match status" value="1"/>
</dbReference>
<dbReference type="PROSITE" id="PS50011">
    <property type="entry name" value="PROTEIN_KINASE_DOM"/>
    <property type="match status" value="1"/>
</dbReference>
<organism evidence="7 8">
    <name type="scientific">Rhizoctonia solani</name>
    <dbReference type="NCBI Taxonomy" id="456999"/>
    <lineage>
        <taxon>Eukaryota</taxon>
        <taxon>Fungi</taxon>
        <taxon>Dikarya</taxon>
        <taxon>Basidiomycota</taxon>
        <taxon>Agaricomycotina</taxon>
        <taxon>Agaricomycetes</taxon>
        <taxon>Cantharellales</taxon>
        <taxon>Ceratobasidiaceae</taxon>
        <taxon>Rhizoctonia</taxon>
    </lineage>
</organism>
<reference evidence="7" key="1">
    <citation type="submission" date="2021-01" db="EMBL/GenBank/DDBJ databases">
        <authorList>
            <person name="Kaushik A."/>
        </authorList>
    </citation>
    <scope>NUCLEOTIDE SEQUENCE</scope>
    <source>
        <strain evidence="7">AG4-R118</strain>
    </source>
</reference>
<keyword evidence="4" id="KW-0067">ATP-binding</keyword>
<dbReference type="PANTHER" id="PTHR44329">
    <property type="entry name" value="SERINE/THREONINE-PROTEIN KINASE TNNI3K-RELATED"/>
    <property type="match status" value="1"/>
</dbReference>
<dbReference type="AlphaFoldDB" id="A0A8H3H4N5"/>
<dbReference type="Proteomes" id="UP000663888">
    <property type="component" value="Unassembled WGS sequence"/>
</dbReference>
<dbReference type="GO" id="GO:0005524">
    <property type="term" value="F:ATP binding"/>
    <property type="evidence" value="ECO:0007669"/>
    <property type="project" value="UniProtKB-KW"/>
</dbReference>
<evidence type="ECO:0000256" key="3">
    <source>
        <dbReference type="ARBA" id="ARBA00022777"/>
    </source>
</evidence>
<dbReference type="InterPro" id="IPR001245">
    <property type="entry name" value="Ser-Thr/Tyr_kinase_cat_dom"/>
</dbReference>
<keyword evidence="3" id="KW-0418">Kinase</keyword>
<dbReference type="InterPro" id="IPR011009">
    <property type="entry name" value="Kinase-like_dom_sf"/>
</dbReference>
<dbReference type="SUPFAM" id="SSF56112">
    <property type="entry name" value="Protein kinase-like (PK-like)"/>
    <property type="match status" value="1"/>
</dbReference>
<evidence type="ECO:0000313" key="7">
    <source>
        <dbReference type="EMBL" id="CAE6495085.1"/>
    </source>
</evidence>
<sequence length="562" mass="63510">MAAASRFFANLFTSKPKSKAERYGLKGGVPVVNTPPPPAPANDTPREPEHPEDLDLFEGGGHESIPVRQSDDELGPLPPIPFEVSGSIVDSVRELDIIPGLQEVRSLIKEVLERFQGESKVKAEIKSLFSDCGTLFEIMEKLNSTSPEISQEVTRMRKELTNTLAHLDHCGNDQFARTRNRIAILDRTARCRVAYERIQQKFLLIQGAEILNSQREMLIQQVKPPSSELRGEIQASEEELQRIIRQETRSNLSPEMILSEKIRSRGAVSYSDGKRFNVYKGELMSGEYVAIKISEQKPSLHDDAGRNFGRRIRRHATTWKSFNNEYILPFLGVGVEIIKAQEHGTRDYFKIYFVSPWLPDGDAVTFIRNAHQQGLHIDVAKIVRDTALGLKYLHQLDEPCIHGSLRGENVLIKRDKGVEQGCLNGFALTKGQARNQPPPELTGEDGVCRWKAPEILDSTSDNPPMETSSDIWSWAMTALQLYSGLEPYHLYTKDQRICAQITSGRSPKREDHPEFDKYAPLPDKTWALLEKCWKMEPEERPTIQEVVDELDKIDVEANSGSN</sequence>
<evidence type="ECO:0000313" key="8">
    <source>
        <dbReference type="Proteomes" id="UP000663888"/>
    </source>
</evidence>
<evidence type="ECO:0000259" key="6">
    <source>
        <dbReference type="PROSITE" id="PS50011"/>
    </source>
</evidence>
<keyword evidence="1" id="KW-0808">Transferase</keyword>
<evidence type="ECO:0000256" key="4">
    <source>
        <dbReference type="ARBA" id="ARBA00022840"/>
    </source>
</evidence>
<comment type="caution">
    <text evidence="7">The sequence shown here is derived from an EMBL/GenBank/DDBJ whole genome shotgun (WGS) entry which is preliminary data.</text>
</comment>
<protein>
    <recommendedName>
        <fullName evidence="6">Protein kinase domain-containing protein</fullName>
    </recommendedName>
</protein>
<dbReference type="Pfam" id="PF07714">
    <property type="entry name" value="PK_Tyr_Ser-Thr"/>
    <property type="match status" value="1"/>
</dbReference>
<evidence type="ECO:0000256" key="2">
    <source>
        <dbReference type="ARBA" id="ARBA00022741"/>
    </source>
</evidence>
<dbReference type="Gene3D" id="1.10.510.10">
    <property type="entry name" value="Transferase(Phosphotransferase) domain 1"/>
    <property type="match status" value="1"/>
</dbReference>
<feature type="compositionally biased region" description="Basic and acidic residues" evidence="5">
    <location>
        <begin position="44"/>
        <end position="53"/>
    </location>
</feature>
<dbReference type="EMBL" id="CAJMWX010001540">
    <property type="protein sequence ID" value="CAE6495085.1"/>
    <property type="molecule type" value="Genomic_DNA"/>
</dbReference>
<name>A0A8H3H4N5_9AGAM</name>
<keyword evidence="2" id="KW-0547">Nucleotide-binding</keyword>
<dbReference type="InterPro" id="IPR000719">
    <property type="entry name" value="Prot_kinase_dom"/>
</dbReference>
<proteinExistence type="predicted"/>